<dbReference type="EMBL" id="QWED01000643">
    <property type="protein sequence ID" value="RIJ02383.1"/>
    <property type="molecule type" value="Genomic_DNA"/>
</dbReference>
<protein>
    <submittedName>
        <fullName evidence="1">Aldehyde dehydrogenase (NADP(+))</fullName>
    </submittedName>
</protein>
<sequence length="67" mass="6735">MTPHEIDPTPDQAVDPAVARTVDAVAARAADAAAPLAALAPAGRARALDSVADALEAIRPELLPVAE</sequence>
<dbReference type="Proteomes" id="UP000265361">
    <property type="component" value="Unassembled WGS sequence"/>
</dbReference>
<feature type="non-terminal residue" evidence="1">
    <location>
        <position position="67"/>
    </location>
</feature>
<gene>
    <name evidence="1" type="ORF">DZF97_14600</name>
</gene>
<dbReference type="AlphaFoldDB" id="A0A399P7B1"/>
<organism evidence="1 2">
    <name type="scientific">Clavibacter nebraskensis</name>
    <dbReference type="NCBI Taxonomy" id="31963"/>
    <lineage>
        <taxon>Bacteria</taxon>
        <taxon>Bacillati</taxon>
        <taxon>Actinomycetota</taxon>
        <taxon>Actinomycetes</taxon>
        <taxon>Micrococcales</taxon>
        <taxon>Microbacteriaceae</taxon>
        <taxon>Clavibacter</taxon>
    </lineage>
</organism>
<comment type="caution">
    <text evidence="1">The sequence shown here is derived from an EMBL/GenBank/DDBJ whole genome shotgun (WGS) entry which is preliminary data.</text>
</comment>
<reference evidence="1 2" key="1">
    <citation type="submission" date="2018-08" db="EMBL/GenBank/DDBJ databases">
        <title>Genome Sequence of Clavibacter michiganensis Subspecies type strains, and the Atypical Peach-Colored Strains Isolated from Tomato.</title>
        <authorList>
            <person name="Osdaghi E."/>
            <person name="Portier P."/>
            <person name="Briand M."/>
            <person name="Jacques M.-A."/>
        </authorList>
    </citation>
    <scope>NUCLEOTIDE SEQUENCE [LARGE SCALE GENOMIC DNA]</scope>
    <source>
        <strain evidence="1 2">CFBP 7577</strain>
    </source>
</reference>
<evidence type="ECO:0000313" key="1">
    <source>
        <dbReference type="EMBL" id="RIJ02383.1"/>
    </source>
</evidence>
<name>A0A399P7B1_9MICO</name>
<accession>A0A399P7B1</accession>
<evidence type="ECO:0000313" key="2">
    <source>
        <dbReference type="Proteomes" id="UP000265361"/>
    </source>
</evidence>
<proteinExistence type="predicted"/>